<proteinExistence type="predicted"/>
<protein>
    <submittedName>
        <fullName evidence="1">Uncharacterized protein</fullName>
    </submittedName>
</protein>
<name>A0ABD2JUG9_HETSC</name>
<keyword evidence="2" id="KW-1185">Reference proteome</keyword>
<accession>A0ABD2JUG9</accession>
<dbReference type="Pfam" id="PF03079">
    <property type="entry name" value="ARD"/>
    <property type="match status" value="1"/>
</dbReference>
<dbReference type="Proteomes" id="UP001620645">
    <property type="component" value="Unassembled WGS sequence"/>
</dbReference>
<reference evidence="1 2" key="1">
    <citation type="submission" date="2024-10" db="EMBL/GenBank/DDBJ databases">
        <authorList>
            <person name="Kim D."/>
        </authorList>
    </citation>
    <scope>NUCLEOTIDE SEQUENCE [LARGE SCALE GENOMIC DNA]</scope>
    <source>
        <strain evidence="1">Taebaek</strain>
    </source>
</reference>
<dbReference type="PANTHER" id="PTHR23418">
    <property type="entry name" value="ACIREDUCTONE DIOXYGENASE"/>
    <property type="match status" value="1"/>
</dbReference>
<evidence type="ECO:0000313" key="2">
    <source>
        <dbReference type="Proteomes" id="UP001620645"/>
    </source>
</evidence>
<dbReference type="Gene3D" id="2.60.120.10">
    <property type="entry name" value="Jelly Rolls"/>
    <property type="match status" value="1"/>
</dbReference>
<dbReference type="AlphaFoldDB" id="A0ABD2JUG9"/>
<dbReference type="InterPro" id="IPR014710">
    <property type="entry name" value="RmlC-like_jellyroll"/>
</dbReference>
<dbReference type="InterPro" id="IPR011051">
    <property type="entry name" value="RmlC_Cupin_sf"/>
</dbReference>
<dbReference type="EMBL" id="JBICCN010000095">
    <property type="protein sequence ID" value="KAL3094275.1"/>
    <property type="molecule type" value="Genomic_DNA"/>
</dbReference>
<dbReference type="SUPFAM" id="SSF51182">
    <property type="entry name" value="RmlC-like cupins"/>
    <property type="match status" value="1"/>
</dbReference>
<sequence>MLQVWEMEAYPCGDMRLPHHVFPPKFIPNAQLLDMAGVHLFKVDLDDTMAMKKRLTRIKSEWKVSGADVVTVEKRLGCDLEEKLKEMCEPSESVEDCVLLVLDGEMYYDVEFDDDKWARVLLRRGDLIAVPKGTYYRTTLTPQNFVKLQRFNKQQNSKPIA</sequence>
<comment type="caution">
    <text evidence="1">The sequence shown here is derived from an EMBL/GenBank/DDBJ whole genome shotgun (WGS) entry which is preliminary data.</text>
</comment>
<dbReference type="InterPro" id="IPR004313">
    <property type="entry name" value="ARD"/>
</dbReference>
<dbReference type="PANTHER" id="PTHR23418:SF10">
    <property type="entry name" value="INACTIVE ACIREDUCTONE DIOXYGENASE 1-RELATED"/>
    <property type="match status" value="1"/>
</dbReference>
<organism evidence="1 2">
    <name type="scientific">Heterodera schachtii</name>
    <name type="common">Sugarbeet cyst nematode worm</name>
    <name type="synonym">Tylenchus schachtii</name>
    <dbReference type="NCBI Taxonomy" id="97005"/>
    <lineage>
        <taxon>Eukaryota</taxon>
        <taxon>Metazoa</taxon>
        <taxon>Ecdysozoa</taxon>
        <taxon>Nematoda</taxon>
        <taxon>Chromadorea</taxon>
        <taxon>Rhabditida</taxon>
        <taxon>Tylenchina</taxon>
        <taxon>Tylenchomorpha</taxon>
        <taxon>Tylenchoidea</taxon>
        <taxon>Heteroderidae</taxon>
        <taxon>Heteroderinae</taxon>
        <taxon>Heterodera</taxon>
    </lineage>
</organism>
<gene>
    <name evidence="1" type="ORF">niasHS_004031</name>
</gene>
<evidence type="ECO:0000313" key="1">
    <source>
        <dbReference type="EMBL" id="KAL3094275.1"/>
    </source>
</evidence>